<feature type="compositionally biased region" description="Polar residues" evidence="6">
    <location>
        <begin position="595"/>
        <end position="615"/>
    </location>
</feature>
<evidence type="ECO:0000256" key="4">
    <source>
        <dbReference type="ARBA" id="ARBA00022843"/>
    </source>
</evidence>
<dbReference type="GO" id="GO:0045087">
    <property type="term" value="P:innate immune response"/>
    <property type="evidence" value="ECO:0007669"/>
    <property type="project" value="UniProtKB-KW"/>
</dbReference>
<dbReference type="RefSeq" id="XP_031444029.1">
    <property type="nucleotide sequence ID" value="XM_031588169.1"/>
</dbReference>
<feature type="region of interest" description="Disordered" evidence="6">
    <location>
        <begin position="584"/>
        <end position="615"/>
    </location>
</feature>
<keyword evidence="7" id="KW-0472">Membrane</keyword>
<dbReference type="OrthoDB" id="9909785at2759"/>
<accession>A0A669PNR8</accession>
<feature type="transmembrane region" description="Helical" evidence="7">
    <location>
        <begin position="621"/>
        <end position="639"/>
    </location>
</feature>
<feature type="region of interest" description="Disordered" evidence="6">
    <location>
        <begin position="378"/>
        <end position="399"/>
    </location>
</feature>
<evidence type="ECO:0000313" key="10">
    <source>
        <dbReference type="Proteomes" id="UP000472261"/>
    </source>
</evidence>
<dbReference type="OMA" id="WDGRQHR"/>
<keyword evidence="4" id="KW-0832">Ubl conjugation</keyword>
<proteinExistence type="predicted"/>
<evidence type="ECO:0000256" key="5">
    <source>
        <dbReference type="ARBA" id="ARBA00022859"/>
    </source>
</evidence>
<dbReference type="Proteomes" id="UP000472261">
    <property type="component" value="Unplaced"/>
</dbReference>
<feature type="compositionally biased region" description="Low complexity" evidence="6">
    <location>
        <begin position="156"/>
        <end position="172"/>
    </location>
</feature>
<evidence type="ECO:0000256" key="3">
    <source>
        <dbReference type="ARBA" id="ARBA00022588"/>
    </source>
</evidence>
<feature type="domain" description="Caspase recruitment" evidence="8">
    <location>
        <begin position="11"/>
        <end position="91"/>
    </location>
</feature>
<evidence type="ECO:0000313" key="9">
    <source>
        <dbReference type="Ensembl" id="ENSPCLP00000007928.1"/>
    </source>
</evidence>
<keyword evidence="7" id="KW-1133">Transmembrane helix</keyword>
<reference evidence="9" key="2">
    <citation type="submission" date="2025-09" db="UniProtKB">
        <authorList>
            <consortium name="Ensembl"/>
        </authorList>
    </citation>
    <scope>IDENTIFICATION</scope>
</reference>
<dbReference type="CDD" id="cd08811">
    <property type="entry name" value="CARD_IPS1"/>
    <property type="match status" value="1"/>
</dbReference>
<feature type="region of interest" description="Disordered" evidence="6">
    <location>
        <begin position="120"/>
        <end position="240"/>
    </location>
</feature>
<protein>
    <recommendedName>
        <fullName evidence="8">Caspase recruitment domain-containing protein</fullName>
    </recommendedName>
</protein>
<evidence type="ECO:0000256" key="2">
    <source>
        <dbReference type="ARBA" id="ARBA00022553"/>
    </source>
</evidence>
<keyword evidence="1" id="KW-1017">Isopeptide bond</keyword>
<dbReference type="Ensembl" id="ENSPCLT00000010874.1">
    <property type="protein sequence ID" value="ENSPCLP00000007928.1"/>
    <property type="gene ID" value="ENSPCLG00000006637.1"/>
</dbReference>
<dbReference type="CTD" id="57506"/>
<dbReference type="InterPro" id="IPR042144">
    <property type="entry name" value="CARD_IPS1"/>
</dbReference>
<feature type="compositionally biased region" description="Basic and acidic residues" evidence="6">
    <location>
        <begin position="201"/>
        <end position="220"/>
    </location>
</feature>
<evidence type="ECO:0000259" key="8">
    <source>
        <dbReference type="Pfam" id="PF16739"/>
    </source>
</evidence>
<sequence length="644" mass="68310">MGFAEDKVYSHILKNMSRFCDIHVASLVDSLSCLTDADRDELHTRQEMRGIRATVYKFYQHLKCRKGWVMDLINALHQNNAGHLAEELQQVYDRYQVSPPGALAPPSASAPAALPAVSSDGALKPFSGPNSAAEAPKAEPPRSNPSAGGHPPLSPAAATTATSAVSSDVSSTELDARAPVQESHPERKSPQPPLMTSMVCDGKEKPEKPVPYPTKEHQEAVETGGASSTVLPSVSPEQGQEWLSHRRPVCVDNGCFGNANHLQRDMPNLDLGRSLPPKDLNAASGPEQTRNEPQEDVYISSELPMRMVETTGSGRLQPPDSLRTQKERAVHSFKHDGPPSSFVDVRNPLLIQQQFDVEQKQIEREREGGGDVWKETTASVSTSAPRDISPFCDTSLKPPVRERMLPGEKAASSIPSMPEKEQVLPASVASLSGMNAAGSFEGAAGKTPSQVSSAASIWASHDNEEEDVELSKPGALQSVVGESPKAAARYLGSPSSNTSSHLGLSSDPLMVSTDSLSCGEAQSRANSGLWSATPAVHADPGGEKAAGVSPYPPLSWASPSVGTHEVHLEHHVSALLAAGNDVRDGAVPFEDSPDTNKGSNAATSSSQAKVPTSGDSNGPSLLYILPAVGIALISVFLVYTRLQK</sequence>
<evidence type="ECO:0000256" key="7">
    <source>
        <dbReference type="SAM" id="Phobius"/>
    </source>
</evidence>
<evidence type="ECO:0000256" key="1">
    <source>
        <dbReference type="ARBA" id="ARBA00022499"/>
    </source>
</evidence>
<dbReference type="InterPro" id="IPR031964">
    <property type="entry name" value="CARD_dom"/>
</dbReference>
<dbReference type="GeneID" id="116225681"/>
<keyword evidence="10" id="KW-1185">Reference proteome</keyword>
<organism evidence="9 10">
    <name type="scientific">Phasianus colchicus</name>
    <name type="common">Common pheasant</name>
    <dbReference type="NCBI Taxonomy" id="9054"/>
    <lineage>
        <taxon>Eukaryota</taxon>
        <taxon>Metazoa</taxon>
        <taxon>Chordata</taxon>
        <taxon>Craniata</taxon>
        <taxon>Vertebrata</taxon>
        <taxon>Euteleostomi</taxon>
        <taxon>Archelosauria</taxon>
        <taxon>Archosauria</taxon>
        <taxon>Dinosauria</taxon>
        <taxon>Saurischia</taxon>
        <taxon>Theropoda</taxon>
        <taxon>Coelurosauria</taxon>
        <taxon>Aves</taxon>
        <taxon>Neognathae</taxon>
        <taxon>Galloanserae</taxon>
        <taxon>Galliformes</taxon>
        <taxon>Phasianidae</taxon>
        <taxon>Phasianinae</taxon>
        <taxon>Phasianus</taxon>
    </lineage>
</organism>
<keyword evidence="7" id="KW-0812">Transmembrane</keyword>
<dbReference type="AlphaFoldDB" id="A0A669PNR8"/>
<reference evidence="9" key="1">
    <citation type="submission" date="2025-08" db="UniProtKB">
        <authorList>
            <consortium name="Ensembl"/>
        </authorList>
    </citation>
    <scope>IDENTIFICATION</scope>
</reference>
<dbReference type="Gene3D" id="1.10.533.10">
    <property type="entry name" value="Death Domain, Fas"/>
    <property type="match status" value="1"/>
</dbReference>
<gene>
    <name evidence="9" type="primary">MAVS</name>
</gene>
<feature type="region of interest" description="Disordered" evidence="6">
    <location>
        <begin position="267"/>
        <end position="293"/>
    </location>
</feature>
<keyword evidence="2" id="KW-0597">Phosphoprotein</keyword>
<keyword evidence="5" id="KW-0391">Immunity</keyword>
<dbReference type="InterPro" id="IPR011029">
    <property type="entry name" value="DEATH-like_dom_sf"/>
</dbReference>
<dbReference type="Pfam" id="PF16739">
    <property type="entry name" value="CARD_2"/>
    <property type="match status" value="1"/>
</dbReference>
<dbReference type="KEGG" id="pcoc:116225681"/>
<name>A0A669PNR8_PHACC</name>
<dbReference type="GO" id="GO:0005737">
    <property type="term" value="C:cytoplasm"/>
    <property type="evidence" value="ECO:0007669"/>
    <property type="project" value="UniProtKB-ARBA"/>
</dbReference>
<keyword evidence="3" id="KW-0399">Innate immunity</keyword>
<feature type="compositionally biased region" description="Polar residues" evidence="6">
    <location>
        <begin position="225"/>
        <end position="238"/>
    </location>
</feature>
<evidence type="ECO:0000256" key="6">
    <source>
        <dbReference type="SAM" id="MobiDB-lite"/>
    </source>
</evidence>